<evidence type="ECO:0000313" key="3">
    <source>
        <dbReference type="EMBL" id="KAB3536095.1"/>
    </source>
</evidence>
<protein>
    <submittedName>
        <fullName evidence="3">Nucleoside recognition protein</fullName>
    </submittedName>
</protein>
<evidence type="ECO:0000313" key="4">
    <source>
        <dbReference type="Proteomes" id="UP000432715"/>
    </source>
</evidence>
<organism evidence="3 4">
    <name type="scientific">Alkaliphilus pronyensis</name>
    <dbReference type="NCBI Taxonomy" id="1482732"/>
    <lineage>
        <taxon>Bacteria</taxon>
        <taxon>Bacillati</taxon>
        <taxon>Bacillota</taxon>
        <taxon>Clostridia</taxon>
        <taxon>Peptostreptococcales</taxon>
        <taxon>Natronincolaceae</taxon>
        <taxon>Alkaliphilus</taxon>
    </lineage>
</organism>
<dbReference type="Pfam" id="PF07670">
    <property type="entry name" value="Gate"/>
    <property type="match status" value="1"/>
</dbReference>
<name>A0A6I0FDW2_9FIRM</name>
<reference evidence="3 4" key="1">
    <citation type="submission" date="2019-10" db="EMBL/GenBank/DDBJ databases">
        <title>Alkaliphilus serpentinus sp. nov. and Alkaliphilus pronyensis sp. nov., two novel anaerobic alkaliphilic species isolated from the serpentinized-hosted hydrothermal field of the Prony Bay (New Caledonia).</title>
        <authorList>
            <person name="Postec A."/>
        </authorList>
    </citation>
    <scope>NUCLEOTIDE SEQUENCE [LARGE SCALE GENOMIC DNA]</scope>
    <source>
        <strain evidence="3 4">LacV</strain>
    </source>
</reference>
<accession>A0A6I0FDW2</accession>
<gene>
    <name evidence="3" type="ORF">F8154_04530</name>
</gene>
<keyword evidence="1" id="KW-0472">Membrane</keyword>
<keyword evidence="1" id="KW-1133">Transmembrane helix</keyword>
<feature type="transmembrane region" description="Helical" evidence="1">
    <location>
        <begin position="89"/>
        <end position="108"/>
    </location>
</feature>
<dbReference type="AlphaFoldDB" id="A0A6I0FDW2"/>
<feature type="transmembrane region" description="Helical" evidence="1">
    <location>
        <begin position="60"/>
        <end position="82"/>
    </location>
</feature>
<evidence type="ECO:0000259" key="2">
    <source>
        <dbReference type="Pfam" id="PF07670"/>
    </source>
</evidence>
<dbReference type="Proteomes" id="UP000432715">
    <property type="component" value="Unassembled WGS sequence"/>
</dbReference>
<dbReference type="RefSeq" id="WP_151860472.1">
    <property type="nucleotide sequence ID" value="NZ_WBZC01000013.1"/>
</dbReference>
<dbReference type="OrthoDB" id="9779080at2"/>
<feature type="domain" description="Nucleoside transporter/FeoB GTPase Gate" evidence="2">
    <location>
        <begin position="18"/>
        <end position="104"/>
    </location>
</feature>
<keyword evidence="4" id="KW-1185">Reference proteome</keyword>
<feature type="transmembrane region" description="Helical" evidence="1">
    <location>
        <begin position="120"/>
        <end position="139"/>
    </location>
</feature>
<proteinExistence type="predicted"/>
<keyword evidence="1" id="KW-0812">Transmembrane</keyword>
<dbReference type="EMBL" id="WBZC01000013">
    <property type="protein sequence ID" value="KAB3536095.1"/>
    <property type="molecule type" value="Genomic_DNA"/>
</dbReference>
<dbReference type="InterPro" id="IPR011642">
    <property type="entry name" value="Gate_dom"/>
</dbReference>
<feature type="transmembrane region" description="Helical" evidence="1">
    <location>
        <begin position="20"/>
        <end position="40"/>
    </location>
</feature>
<sequence length="141" mass="15244">MLINSIKEGIKKGVETTWMLAKVIVPVYFIITFLQYTPLINWIAEIFKPIMAVFNLPGEAAIILVLGNILNLYAAIGGINAIQLTPLEVTIIAMMLSFSHSLLVETAVSKKLGISVTKVILIRISLAIVSGVIVGRLGAII</sequence>
<evidence type="ECO:0000256" key="1">
    <source>
        <dbReference type="SAM" id="Phobius"/>
    </source>
</evidence>
<comment type="caution">
    <text evidence="3">The sequence shown here is derived from an EMBL/GenBank/DDBJ whole genome shotgun (WGS) entry which is preliminary data.</text>
</comment>